<dbReference type="InterPro" id="IPR036249">
    <property type="entry name" value="Thioredoxin-like_sf"/>
</dbReference>
<accession>A0ABS1HH41</accession>
<organism evidence="6 7">
    <name type="scientific">Carboxylicivirga marina</name>
    <dbReference type="NCBI Taxonomy" id="2800988"/>
    <lineage>
        <taxon>Bacteria</taxon>
        <taxon>Pseudomonadati</taxon>
        <taxon>Bacteroidota</taxon>
        <taxon>Bacteroidia</taxon>
        <taxon>Marinilabiliales</taxon>
        <taxon>Marinilabiliaceae</taxon>
        <taxon>Carboxylicivirga</taxon>
    </lineage>
</organism>
<dbReference type="InterPro" id="IPR013766">
    <property type="entry name" value="Thioredoxin_domain"/>
</dbReference>
<evidence type="ECO:0000313" key="6">
    <source>
        <dbReference type="EMBL" id="MBK3516992.1"/>
    </source>
</evidence>
<dbReference type="PROSITE" id="PS51257">
    <property type="entry name" value="PROKAR_LIPOPROTEIN"/>
    <property type="match status" value="1"/>
</dbReference>
<dbReference type="EMBL" id="JAENRR010000011">
    <property type="protein sequence ID" value="MBK3516992.1"/>
    <property type="molecule type" value="Genomic_DNA"/>
</dbReference>
<evidence type="ECO:0000256" key="4">
    <source>
        <dbReference type="ARBA" id="ARBA00023284"/>
    </source>
</evidence>
<keyword evidence="3" id="KW-1015">Disulfide bond</keyword>
<dbReference type="RefSeq" id="WP_200464222.1">
    <property type="nucleotide sequence ID" value="NZ_JAENRR010000011.1"/>
</dbReference>
<evidence type="ECO:0000256" key="1">
    <source>
        <dbReference type="ARBA" id="ARBA00004196"/>
    </source>
</evidence>
<name>A0ABS1HH41_9BACT</name>
<dbReference type="PANTHER" id="PTHR42852:SF6">
    <property type="entry name" value="THIOL:DISULFIDE INTERCHANGE PROTEIN DSBE"/>
    <property type="match status" value="1"/>
</dbReference>
<keyword evidence="2" id="KW-0201">Cytochrome c-type biogenesis</keyword>
<dbReference type="Pfam" id="PF08534">
    <property type="entry name" value="Redoxin"/>
    <property type="match status" value="1"/>
</dbReference>
<gene>
    <name evidence="6" type="ORF">JIV24_06530</name>
</gene>
<evidence type="ECO:0000313" key="7">
    <source>
        <dbReference type="Proteomes" id="UP000605676"/>
    </source>
</evidence>
<proteinExistence type="predicted"/>
<feature type="domain" description="Thioredoxin" evidence="5">
    <location>
        <begin position="328"/>
        <end position="470"/>
    </location>
</feature>
<reference evidence="6 7" key="1">
    <citation type="submission" date="2021-01" db="EMBL/GenBank/DDBJ databases">
        <title>Carboxyliciviraga sp.nov., isolated from coastal sediments.</title>
        <authorList>
            <person name="Lu D."/>
            <person name="Zhang T."/>
        </authorList>
    </citation>
    <scope>NUCLEOTIDE SEQUENCE [LARGE SCALE GENOMIC DNA]</scope>
    <source>
        <strain evidence="6 7">N1Y132</strain>
    </source>
</reference>
<dbReference type="InterPro" id="IPR013740">
    <property type="entry name" value="Redoxin"/>
</dbReference>
<sequence length="470" mass="54314">MNNNLSKLILGLLTIGFLLASCTKKNEYASIKGVYKGIPEGKEIHLSKVAHGQLEKIAVTSLGADGRFGFTYSVDEPALYVTNIVWKKSQKTINRDHNLTRFYLANGDELNINLWDDKYELIQTNTAANKLLTEWNNQVDSLYTFSHGFAYTRADYQEFFPLIENFEAEMISFQGKIKTSDKHFNELLKLLVETDLSYSCLNFLFTPRPKHADRADYPEFYDKIIEMYNPKSDLLLHLPIGSAYMHIFNMFAQTSLSSIPSTVNKRFDIFSERFGTDLLKGYYALYNLHSFKTYDSEFLTYRKKVEPFLVSDYLKQKMQDYEISIRKFERGALAFDFTGYDMTNQAVKLSDFKDQIVYVDIWATWCKPCTDQIPYLKKLEKKFQGKPITFLSLSLDDLRDRKKWEEFVESKELGGIQLMSDKGFDSDIAKAYSITSIPRFLLIDKQGKIISSNAVRPSEENTEALLNSLL</sequence>
<dbReference type="SUPFAM" id="SSF52833">
    <property type="entry name" value="Thioredoxin-like"/>
    <property type="match status" value="1"/>
</dbReference>
<dbReference type="Gene3D" id="3.40.30.10">
    <property type="entry name" value="Glutaredoxin"/>
    <property type="match status" value="1"/>
</dbReference>
<comment type="subcellular location">
    <subcellularLocation>
        <location evidence="1">Cell envelope</location>
    </subcellularLocation>
</comment>
<protein>
    <submittedName>
        <fullName evidence="6">AhpC/TSA family protein</fullName>
    </submittedName>
</protein>
<evidence type="ECO:0000259" key="5">
    <source>
        <dbReference type="PROSITE" id="PS51352"/>
    </source>
</evidence>
<dbReference type="CDD" id="cd02966">
    <property type="entry name" value="TlpA_like_family"/>
    <property type="match status" value="1"/>
</dbReference>
<keyword evidence="4" id="KW-0676">Redox-active center</keyword>
<keyword evidence="7" id="KW-1185">Reference proteome</keyword>
<comment type="caution">
    <text evidence="6">The sequence shown here is derived from an EMBL/GenBank/DDBJ whole genome shotgun (WGS) entry which is preliminary data.</text>
</comment>
<dbReference type="InterPro" id="IPR050553">
    <property type="entry name" value="Thioredoxin_ResA/DsbE_sf"/>
</dbReference>
<dbReference type="PROSITE" id="PS51352">
    <property type="entry name" value="THIOREDOXIN_2"/>
    <property type="match status" value="1"/>
</dbReference>
<evidence type="ECO:0000256" key="2">
    <source>
        <dbReference type="ARBA" id="ARBA00022748"/>
    </source>
</evidence>
<dbReference type="Proteomes" id="UP000605676">
    <property type="component" value="Unassembled WGS sequence"/>
</dbReference>
<evidence type="ECO:0000256" key="3">
    <source>
        <dbReference type="ARBA" id="ARBA00023157"/>
    </source>
</evidence>
<dbReference type="PANTHER" id="PTHR42852">
    <property type="entry name" value="THIOL:DISULFIDE INTERCHANGE PROTEIN DSBE"/>
    <property type="match status" value="1"/>
</dbReference>